<dbReference type="InterPro" id="IPR017556">
    <property type="entry name" value="Malonate_beta"/>
</dbReference>
<evidence type="ECO:0000259" key="2">
    <source>
        <dbReference type="PROSITE" id="PS50980"/>
    </source>
</evidence>
<gene>
    <name evidence="3" type="ORF">C4K68_00760</name>
</gene>
<feature type="domain" description="CoA carboxyltransferase N-terminal" evidence="2">
    <location>
        <begin position="1"/>
        <end position="256"/>
    </location>
</feature>
<dbReference type="InterPro" id="IPR034733">
    <property type="entry name" value="AcCoA_carboxyl_beta"/>
</dbReference>
<dbReference type="Pfam" id="PF01039">
    <property type="entry name" value="Carboxyl_trans"/>
    <property type="match status" value="1"/>
</dbReference>
<dbReference type="GO" id="GO:0006633">
    <property type="term" value="P:fatty acid biosynthetic process"/>
    <property type="evidence" value="ECO:0007669"/>
    <property type="project" value="TreeGrafter"/>
</dbReference>
<dbReference type="Gene3D" id="3.90.226.10">
    <property type="entry name" value="2-enoyl-CoA Hydratase, Chain A, domain 1"/>
    <property type="match status" value="2"/>
</dbReference>
<dbReference type="Proteomes" id="UP000238196">
    <property type="component" value="Unassembled WGS sequence"/>
</dbReference>
<dbReference type="NCBIfam" id="TIGR03133">
    <property type="entry name" value="malonate_beta"/>
    <property type="match status" value="1"/>
</dbReference>
<name>A0A2S5KX36_9PROT</name>
<keyword evidence="1" id="KW-0808">Transferase</keyword>
<dbReference type="AlphaFoldDB" id="A0A2S5KX36"/>
<organism evidence="3 4">
    <name type="scientific">Proteobacteria bacterium 228</name>
    <dbReference type="NCBI Taxonomy" id="2083153"/>
    <lineage>
        <taxon>Bacteria</taxon>
        <taxon>Pseudomonadati</taxon>
        <taxon>Pseudomonadota</taxon>
    </lineage>
</organism>
<dbReference type="PANTHER" id="PTHR42995">
    <property type="entry name" value="ACETYL-COENZYME A CARBOXYLASE CARBOXYL TRANSFERASE SUBUNIT BETA, CHLOROPLASTIC"/>
    <property type="match status" value="1"/>
</dbReference>
<accession>A0A2S5KX36</accession>
<evidence type="ECO:0000313" key="3">
    <source>
        <dbReference type="EMBL" id="PPC79268.1"/>
    </source>
</evidence>
<dbReference type="GO" id="GO:0003989">
    <property type="term" value="F:acetyl-CoA carboxylase activity"/>
    <property type="evidence" value="ECO:0007669"/>
    <property type="project" value="TreeGrafter"/>
</dbReference>
<dbReference type="NCBIfam" id="TIGR03134">
    <property type="entry name" value="malonate_gamma"/>
    <property type="match status" value="1"/>
</dbReference>
<dbReference type="InterPro" id="IPR029045">
    <property type="entry name" value="ClpP/crotonase-like_dom_sf"/>
</dbReference>
<dbReference type="NCBIfam" id="NF005530">
    <property type="entry name" value="PRK07189.1"/>
    <property type="match status" value="1"/>
</dbReference>
<evidence type="ECO:0000313" key="4">
    <source>
        <dbReference type="Proteomes" id="UP000238196"/>
    </source>
</evidence>
<protein>
    <submittedName>
        <fullName evidence="3">Biotin-independent malonate decarboxylase subunit beta</fullName>
    </submittedName>
</protein>
<sequence>MAEPVATGWQPANFIELSARERVAALLDSGSFTELLDPFARLTSPWLPKQGIVTQFDDGVVIGKGRLNDQPAVVAAIEGAFQGGSLGEVAGAKIAGALELAIEDNRQGIPTCAVLVLETGGVRLQEANLGLAAIAEIHAAVVELRQYQPVIGIITGPVGCFGGMGIAAGLCSYLLMTREGRLGLNGPQVIEQEAGVAEYDSRDRPFIWSLTGGEQRVASTLVDAFVSDDADAVRAATLRLLQQGLPASHRTDRADAMLAALQQLDTDTQISALQARTLLAFALQQHTAAAPQPEAGHLHWGSSRGEQWSQALIAATDWRCAAVPSVCYADGELGGRACRFILIRPDACNHFPRARQGEVGLQEGWALASLIEETQRADAELPVKRALIAIVDVPSQAYGRREEALGIHQALAAAAAAYAGARLAGHPLLSLLVGKAMSGAFLAHGYQANRIFALDDSKVLIHAMGKASAARVTLRSEAELDELAASIPPMAYDVHSFASLGLIEGLIPVQHADYPDKVDIERVRQALTQALQQLPANDRHLQCRLQGEHRGASRQVRQCLRQSWQPESH</sequence>
<evidence type="ECO:0000256" key="1">
    <source>
        <dbReference type="ARBA" id="ARBA00022679"/>
    </source>
</evidence>
<dbReference type="GO" id="GO:0005975">
    <property type="term" value="P:carbohydrate metabolic process"/>
    <property type="evidence" value="ECO:0007669"/>
    <property type="project" value="InterPro"/>
</dbReference>
<dbReference type="Pfam" id="PF06833">
    <property type="entry name" value="MdcE"/>
    <property type="match status" value="1"/>
</dbReference>
<dbReference type="PROSITE" id="PS50980">
    <property type="entry name" value="COA_CT_NTER"/>
    <property type="match status" value="1"/>
</dbReference>
<dbReference type="OrthoDB" id="5502755at2"/>
<proteinExistence type="predicted"/>
<comment type="caution">
    <text evidence="3">The sequence shown here is derived from an EMBL/GenBank/DDBJ whole genome shotgun (WGS) entry which is preliminary data.</text>
</comment>
<dbReference type="PANTHER" id="PTHR42995:SF1">
    <property type="entry name" value="MALONATE DECARBOXYLASE BETA SUBUNIT"/>
    <property type="match status" value="1"/>
</dbReference>
<dbReference type="InterPro" id="IPR011762">
    <property type="entry name" value="COA_CT_N"/>
</dbReference>
<dbReference type="GO" id="GO:2001295">
    <property type="term" value="P:malonyl-CoA biosynthetic process"/>
    <property type="evidence" value="ECO:0007669"/>
    <property type="project" value="TreeGrafter"/>
</dbReference>
<dbReference type="SUPFAM" id="SSF52096">
    <property type="entry name" value="ClpP/crotonase"/>
    <property type="match status" value="2"/>
</dbReference>
<reference evidence="3 4" key="1">
    <citation type="submission" date="2018-02" db="EMBL/GenBank/DDBJ databases">
        <title>novel marine gammaproteobacteria from coastal saline agro ecosystem.</title>
        <authorList>
            <person name="Krishnan R."/>
            <person name="Ramesh Kumar N."/>
        </authorList>
    </citation>
    <scope>NUCLEOTIDE SEQUENCE [LARGE SCALE GENOMIC DNA]</scope>
    <source>
        <strain evidence="3 4">228</strain>
    </source>
</reference>
<dbReference type="InterPro" id="IPR009648">
    <property type="entry name" value="Malonate_gamma"/>
</dbReference>
<dbReference type="GO" id="GO:0016831">
    <property type="term" value="F:carboxy-lyase activity"/>
    <property type="evidence" value="ECO:0007669"/>
    <property type="project" value="InterPro"/>
</dbReference>
<dbReference type="GO" id="GO:0016740">
    <property type="term" value="F:transferase activity"/>
    <property type="evidence" value="ECO:0007669"/>
    <property type="project" value="UniProtKB-KW"/>
</dbReference>
<dbReference type="EMBL" id="PRLP01000003">
    <property type="protein sequence ID" value="PPC79268.1"/>
    <property type="molecule type" value="Genomic_DNA"/>
</dbReference>